<evidence type="ECO:0008006" key="3">
    <source>
        <dbReference type="Google" id="ProtNLM"/>
    </source>
</evidence>
<proteinExistence type="predicted"/>
<evidence type="ECO:0000313" key="2">
    <source>
        <dbReference type="Proteomes" id="UP000646365"/>
    </source>
</evidence>
<organism evidence="1 2">
    <name type="scientific">Aliidongia dinghuensis</name>
    <dbReference type="NCBI Taxonomy" id="1867774"/>
    <lineage>
        <taxon>Bacteria</taxon>
        <taxon>Pseudomonadati</taxon>
        <taxon>Pseudomonadota</taxon>
        <taxon>Alphaproteobacteria</taxon>
        <taxon>Rhodospirillales</taxon>
        <taxon>Dongiaceae</taxon>
        <taxon>Aliidongia</taxon>
    </lineage>
</organism>
<dbReference type="RefSeq" id="WP_189048610.1">
    <property type="nucleotide sequence ID" value="NZ_BMJQ01000010.1"/>
</dbReference>
<reference evidence="1" key="2">
    <citation type="submission" date="2020-09" db="EMBL/GenBank/DDBJ databases">
        <authorList>
            <person name="Sun Q."/>
            <person name="Zhou Y."/>
        </authorList>
    </citation>
    <scope>NUCLEOTIDE SEQUENCE</scope>
    <source>
        <strain evidence="1">CGMCC 1.15725</strain>
    </source>
</reference>
<gene>
    <name evidence="1" type="ORF">GCM10011611_37810</name>
</gene>
<name>A0A8J3E6A2_9PROT</name>
<protein>
    <recommendedName>
        <fullName evidence="3">GIY-YIG nuclease family protein</fullName>
    </recommendedName>
</protein>
<reference evidence="1" key="1">
    <citation type="journal article" date="2014" name="Int. J. Syst. Evol. Microbiol.">
        <title>Complete genome sequence of Corynebacterium casei LMG S-19264T (=DSM 44701T), isolated from a smear-ripened cheese.</title>
        <authorList>
            <consortium name="US DOE Joint Genome Institute (JGI-PGF)"/>
            <person name="Walter F."/>
            <person name="Albersmeier A."/>
            <person name="Kalinowski J."/>
            <person name="Ruckert C."/>
        </authorList>
    </citation>
    <scope>NUCLEOTIDE SEQUENCE</scope>
    <source>
        <strain evidence="1">CGMCC 1.15725</strain>
    </source>
</reference>
<dbReference type="EMBL" id="BMJQ01000010">
    <property type="protein sequence ID" value="GGF28218.1"/>
    <property type="molecule type" value="Genomic_DNA"/>
</dbReference>
<evidence type="ECO:0000313" key="1">
    <source>
        <dbReference type="EMBL" id="GGF28218.1"/>
    </source>
</evidence>
<accession>A0A8J3E6A2</accession>
<dbReference type="AlphaFoldDB" id="A0A8J3E6A2"/>
<dbReference type="Proteomes" id="UP000646365">
    <property type="component" value="Unassembled WGS sequence"/>
</dbReference>
<dbReference type="SUPFAM" id="SSF82771">
    <property type="entry name" value="GIY-YIG endonuclease"/>
    <property type="match status" value="1"/>
</dbReference>
<dbReference type="CDD" id="cd10451">
    <property type="entry name" value="GIY-YIG_LuxR_like"/>
    <property type="match status" value="1"/>
</dbReference>
<dbReference type="Gene3D" id="3.40.1440.10">
    <property type="entry name" value="GIY-YIG endonuclease"/>
    <property type="match status" value="1"/>
</dbReference>
<dbReference type="InterPro" id="IPR035901">
    <property type="entry name" value="GIY-YIG_endonuc_sf"/>
</dbReference>
<keyword evidence="2" id="KW-1185">Reference proteome</keyword>
<sequence>MQGRERKAAVAAYKERKVSAGIYAVACTASGERWVGRAPDLATIQNRLWFTLKLGVNPHPGLQQAWNSHGADRFTFEVLERLPEEALAFARDAALKRRLAHWCAALGAAVI</sequence>
<comment type="caution">
    <text evidence="1">The sequence shown here is derived from an EMBL/GenBank/DDBJ whole genome shotgun (WGS) entry which is preliminary data.</text>
</comment>